<comment type="catalytic activity">
    <reaction evidence="8">
        <text>3'-dephospho-CoA + ATP = ADP + CoA + H(+)</text>
        <dbReference type="Rhea" id="RHEA:18245"/>
        <dbReference type="ChEBI" id="CHEBI:15378"/>
        <dbReference type="ChEBI" id="CHEBI:30616"/>
        <dbReference type="ChEBI" id="CHEBI:57287"/>
        <dbReference type="ChEBI" id="CHEBI:57328"/>
        <dbReference type="ChEBI" id="CHEBI:456216"/>
        <dbReference type="EC" id="2.7.1.24"/>
    </reaction>
</comment>
<dbReference type="EMBL" id="BEHY01000018">
    <property type="protein sequence ID" value="GBD08816.1"/>
    <property type="molecule type" value="Genomic_DNA"/>
</dbReference>
<dbReference type="PROSITE" id="PS51219">
    <property type="entry name" value="DPCK"/>
    <property type="match status" value="1"/>
</dbReference>
<gene>
    <name evidence="8 10" type="primary">coaE</name>
    <name evidence="10" type="ORF">HRbin22_01058</name>
</gene>
<proteinExistence type="inferred from homology"/>
<dbReference type="InterPro" id="IPR027417">
    <property type="entry name" value="P-loop_NTPase"/>
</dbReference>
<keyword evidence="4 8" id="KW-0547">Nucleotide-binding</keyword>
<organism evidence="10 11">
    <name type="scientific">Candidatus Thermoflexus japonica</name>
    <dbReference type="NCBI Taxonomy" id="2035417"/>
    <lineage>
        <taxon>Bacteria</taxon>
        <taxon>Bacillati</taxon>
        <taxon>Chloroflexota</taxon>
        <taxon>Thermoflexia</taxon>
        <taxon>Thermoflexales</taxon>
        <taxon>Thermoflexaceae</taxon>
        <taxon>Thermoflexus</taxon>
    </lineage>
</organism>
<evidence type="ECO:0000256" key="5">
    <source>
        <dbReference type="ARBA" id="ARBA00022777"/>
    </source>
</evidence>
<dbReference type="GO" id="GO:0015937">
    <property type="term" value="P:coenzyme A biosynthetic process"/>
    <property type="evidence" value="ECO:0007669"/>
    <property type="project" value="UniProtKB-UniRule"/>
</dbReference>
<evidence type="ECO:0000256" key="9">
    <source>
        <dbReference type="NCBIfam" id="TIGR00152"/>
    </source>
</evidence>
<comment type="similarity">
    <text evidence="1 8">Belongs to the CoaE family.</text>
</comment>
<dbReference type="PANTHER" id="PTHR10695">
    <property type="entry name" value="DEPHOSPHO-COA KINASE-RELATED"/>
    <property type="match status" value="1"/>
</dbReference>
<evidence type="ECO:0000313" key="11">
    <source>
        <dbReference type="Proteomes" id="UP000236642"/>
    </source>
</evidence>
<reference evidence="11" key="1">
    <citation type="submission" date="2017-09" db="EMBL/GenBank/DDBJ databases">
        <title>Metaegenomics of thermophilic ammonia-oxidizing enrichment culture.</title>
        <authorList>
            <person name="Kato S."/>
            <person name="Suzuki K."/>
        </authorList>
    </citation>
    <scope>NUCLEOTIDE SEQUENCE [LARGE SCALE GENOMIC DNA]</scope>
</reference>
<dbReference type="Pfam" id="PF01121">
    <property type="entry name" value="CoaE"/>
    <property type="match status" value="1"/>
</dbReference>
<evidence type="ECO:0000256" key="3">
    <source>
        <dbReference type="ARBA" id="ARBA00022679"/>
    </source>
</evidence>
<comment type="function">
    <text evidence="8">Catalyzes the phosphorylation of the 3'-hydroxyl group of dephosphocoenzyme A to form coenzyme A.</text>
</comment>
<sequence length="213" mass="23572">MGRRPVLIGLTGNIACGKSTVARMLAEKGAYIIDADAIAHEVIRKGTPAYESILRRFGEEVLGPDGEIDRRRLGAIVFRDPIALRDLEAIVHPAVLEEIQRRIQACSEAPAIVIEAIKLIESGFARACDTLWVVTCPEPEQIRRLMIERGLTEEEARVRVHAQPPQEEKIRRADVVIDNSGDLEATRRQVEHAWRQWVDAYIRGPGAGDAAGG</sequence>
<evidence type="ECO:0000256" key="6">
    <source>
        <dbReference type="ARBA" id="ARBA00022840"/>
    </source>
</evidence>
<accession>A0A2H5Y5U4</accession>
<evidence type="ECO:0000256" key="4">
    <source>
        <dbReference type="ARBA" id="ARBA00022741"/>
    </source>
</evidence>
<dbReference type="EC" id="2.7.1.24" evidence="8 9"/>
<keyword evidence="2 8" id="KW-0963">Cytoplasm</keyword>
<dbReference type="FunFam" id="3.40.50.300:FF:000991">
    <property type="entry name" value="Dephospho-CoA kinase"/>
    <property type="match status" value="1"/>
</dbReference>
<keyword evidence="6 8" id="KW-0067">ATP-binding</keyword>
<dbReference type="UniPathway" id="UPA00241">
    <property type="reaction ID" value="UER00356"/>
</dbReference>
<dbReference type="CDD" id="cd02022">
    <property type="entry name" value="DPCK"/>
    <property type="match status" value="1"/>
</dbReference>
<dbReference type="Proteomes" id="UP000236642">
    <property type="component" value="Unassembled WGS sequence"/>
</dbReference>
<dbReference type="PANTHER" id="PTHR10695:SF46">
    <property type="entry name" value="BIFUNCTIONAL COENZYME A SYNTHASE-RELATED"/>
    <property type="match status" value="1"/>
</dbReference>
<feature type="binding site" evidence="8">
    <location>
        <begin position="15"/>
        <end position="20"/>
    </location>
    <ligand>
        <name>ATP</name>
        <dbReference type="ChEBI" id="CHEBI:30616"/>
    </ligand>
</feature>
<evidence type="ECO:0000256" key="7">
    <source>
        <dbReference type="ARBA" id="ARBA00022993"/>
    </source>
</evidence>
<dbReference type="GO" id="GO:0005524">
    <property type="term" value="F:ATP binding"/>
    <property type="evidence" value="ECO:0007669"/>
    <property type="project" value="UniProtKB-UniRule"/>
</dbReference>
<keyword evidence="7 8" id="KW-0173">Coenzyme A biosynthesis</keyword>
<name>A0A2H5Y5U4_9CHLR</name>
<evidence type="ECO:0000256" key="1">
    <source>
        <dbReference type="ARBA" id="ARBA00009018"/>
    </source>
</evidence>
<evidence type="ECO:0000256" key="8">
    <source>
        <dbReference type="HAMAP-Rule" id="MF_00376"/>
    </source>
</evidence>
<comment type="pathway">
    <text evidence="8">Cofactor biosynthesis; coenzyme A biosynthesis; CoA from (R)-pantothenate: step 5/5.</text>
</comment>
<dbReference type="SUPFAM" id="SSF52540">
    <property type="entry name" value="P-loop containing nucleoside triphosphate hydrolases"/>
    <property type="match status" value="1"/>
</dbReference>
<evidence type="ECO:0000313" key="10">
    <source>
        <dbReference type="EMBL" id="GBD08816.1"/>
    </source>
</evidence>
<dbReference type="InterPro" id="IPR001977">
    <property type="entry name" value="Depp_CoAkinase"/>
</dbReference>
<keyword evidence="3 8" id="KW-0808">Transferase</keyword>
<dbReference type="Gene3D" id="3.40.50.300">
    <property type="entry name" value="P-loop containing nucleotide triphosphate hydrolases"/>
    <property type="match status" value="1"/>
</dbReference>
<dbReference type="NCBIfam" id="TIGR00152">
    <property type="entry name" value="dephospho-CoA kinase"/>
    <property type="match status" value="1"/>
</dbReference>
<dbReference type="GO" id="GO:0005737">
    <property type="term" value="C:cytoplasm"/>
    <property type="evidence" value="ECO:0007669"/>
    <property type="project" value="UniProtKB-SubCell"/>
</dbReference>
<dbReference type="HAMAP" id="MF_00376">
    <property type="entry name" value="Dephospho_CoA_kinase"/>
    <property type="match status" value="1"/>
</dbReference>
<dbReference type="AlphaFoldDB" id="A0A2H5Y5U4"/>
<dbReference type="GO" id="GO:0004140">
    <property type="term" value="F:dephospho-CoA kinase activity"/>
    <property type="evidence" value="ECO:0007669"/>
    <property type="project" value="UniProtKB-UniRule"/>
</dbReference>
<comment type="caution">
    <text evidence="10">The sequence shown here is derived from an EMBL/GenBank/DDBJ whole genome shotgun (WGS) entry which is preliminary data.</text>
</comment>
<protein>
    <recommendedName>
        <fullName evidence="8 9">Dephospho-CoA kinase</fullName>
        <ecNumber evidence="8 9">2.7.1.24</ecNumber>
    </recommendedName>
    <alternativeName>
        <fullName evidence="8">Dephosphocoenzyme A kinase</fullName>
    </alternativeName>
</protein>
<comment type="subcellular location">
    <subcellularLocation>
        <location evidence="8">Cytoplasm</location>
    </subcellularLocation>
</comment>
<evidence type="ECO:0000256" key="2">
    <source>
        <dbReference type="ARBA" id="ARBA00022490"/>
    </source>
</evidence>
<keyword evidence="5 8" id="KW-0418">Kinase</keyword>